<dbReference type="InterPro" id="IPR036691">
    <property type="entry name" value="Endo/exonu/phosph_ase_sf"/>
</dbReference>
<evidence type="ECO:0000313" key="3">
    <source>
        <dbReference type="Proteomes" id="UP000631114"/>
    </source>
</evidence>
<evidence type="ECO:0000259" key="1">
    <source>
        <dbReference type="Pfam" id="PF03372"/>
    </source>
</evidence>
<sequence>MGSSEAIHSVLALVKKFDPDVLFLVETKLLYKKLKYVQKKLKYPQVFVVDHVGRSEGLDVLYKDTISFSVVDGNKNAISGTFLNYLSNVSWHVYFIYGDPVAHKHIVVWNYLRYLRNVLSGPWLILGDFNAISSLSEKEGGNPTPFRYIDDFVSPIKDLEMADLGYYGSAFTWSNNRLGAANIKERIDRVVAIAEWLNLFPLVSMDHVTTPSFDHVALVVYVSGKFDNDPKPFRFHEMWTKDGGDSTLLANSCSWVSFI</sequence>
<dbReference type="AlphaFoldDB" id="A0A835M5R0"/>
<dbReference type="OrthoDB" id="1301789at2759"/>
<dbReference type="Pfam" id="PF03372">
    <property type="entry name" value="Exo_endo_phos"/>
    <property type="match status" value="1"/>
</dbReference>
<feature type="domain" description="Endonuclease/exonuclease/phosphatase" evidence="1">
    <location>
        <begin position="8"/>
        <end position="191"/>
    </location>
</feature>
<gene>
    <name evidence="2" type="ORF">IFM89_010965</name>
</gene>
<dbReference type="EMBL" id="JADFTS010000002">
    <property type="protein sequence ID" value="KAF9620230.1"/>
    <property type="molecule type" value="Genomic_DNA"/>
</dbReference>
<dbReference type="GO" id="GO:0003824">
    <property type="term" value="F:catalytic activity"/>
    <property type="evidence" value="ECO:0007669"/>
    <property type="project" value="InterPro"/>
</dbReference>
<dbReference type="SUPFAM" id="SSF56219">
    <property type="entry name" value="DNase I-like"/>
    <property type="match status" value="1"/>
</dbReference>
<evidence type="ECO:0000313" key="2">
    <source>
        <dbReference type="EMBL" id="KAF9620230.1"/>
    </source>
</evidence>
<comment type="caution">
    <text evidence="2">The sequence shown here is derived from an EMBL/GenBank/DDBJ whole genome shotgun (WGS) entry which is preliminary data.</text>
</comment>
<protein>
    <recommendedName>
        <fullName evidence="1">Endonuclease/exonuclease/phosphatase domain-containing protein</fullName>
    </recommendedName>
</protein>
<organism evidence="2 3">
    <name type="scientific">Coptis chinensis</name>
    <dbReference type="NCBI Taxonomy" id="261450"/>
    <lineage>
        <taxon>Eukaryota</taxon>
        <taxon>Viridiplantae</taxon>
        <taxon>Streptophyta</taxon>
        <taxon>Embryophyta</taxon>
        <taxon>Tracheophyta</taxon>
        <taxon>Spermatophyta</taxon>
        <taxon>Magnoliopsida</taxon>
        <taxon>Ranunculales</taxon>
        <taxon>Ranunculaceae</taxon>
        <taxon>Coptidoideae</taxon>
        <taxon>Coptis</taxon>
    </lineage>
</organism>
<name>A0A835M5R0_9MAGN</name>
<accession>A0A835M5R0</accession>
<dbReference type="InterPro" id="IPR005135">
    <property type="entry name" value="Endo/exonuclease/phosphatase"/>
</dbReference>
<dbReference type="PANTHER" id="PTHR33710:SF71">
    <property type="entry name" value="ENDONUCLEASE_EXONUCLEASE_PHOSPHATASE DOMAIN-CONTAINING PROTEIN"/>
    <property type="match status" value="1"/>
</dbReference>
<dbReference type="PANTHER" id="PTHR33710">
    <property type="entry name" value="BNAC02G09200D PROTEIN"/>
    <property type="match status" value="1"/>
</dbReference>
<proteinExistence type="predicted"/>
<dbReference type="Proteomes" id="UP000631114">
    <property type="component" value="Unassembled WGS sequence"/>
</dbReference>
<reference evidence="2 3" key="1">
    <citation type="submission" date="2020-10" db="EMBL/GenBank/DDBJ databases">
        <title>The Coptis chinensis genome and diversification of protoberbering-type alkaloids.</title>
        <authorList>
            <person name="Wang B."/>
            <person name="Shu S."/>
            <person name="Song C."/>
            <person name="Liu Y."/>
        </authorList>
    </citation>
    <scope>NUCLEOTIDE SEQUENCE [LARGE SCALE GENOMIC DNA]</scope>
    <source>
        <strain evidence="2">HL-2020</strain>
        <tissue evidence="2">Leaf</tissue>
    </source>
</reference>
<keyword evidence="3" id="KW-1185">Reference proteome</keyword>
<dbReference type="Gene3D" id="3.60.10.10">
    <property type="entry name" value="Endonuclease/exonuclease/phosphatase"/>
    <property type="match status" value="1"/>
</dbReference>